<dbReference type="InterPro" id="IPR002301">
    <property type="entry name" value="Ile-tRNA-ligase"/>
</dbReference>
<keyword evidence="8" id="KW-0547">Nucleotide-binding</keyword>
<sequence>MFNDVTSRANFPDMEEGILKFWKENDIFLKSSQRGDKGKFMLFEGPPTANGSPGMHHVLARVFKDIICRYKSMKGYRPYRKGGWDTHGLPVELEVEKELGLTSKKDIENYGIEKFNKRCRESVFRYVKEWEDLTNRIGYWIDMENPYRTLDNSYIETCWWILKELWDKGLVYKGMKATPHCPRCACSLSSHEVAQGYQENTKDPSVFVKFRVNLKMTESESLKTMLPDVSEEAKIYLMAWTTTPWTLPANTALAIQPNADYSIVKMKLTESDSEFLILASALVSKILDAPYELTGTIPGKDLIGLSYVKLFNPLDYG</sequence>
<name>A0A382FTU9_9ZZZZ</name>
<dbReference type="Gene3D" id="3.40.50.620">
    <property type="entry name" value="HUPs"/>
    <property type="match status" value="1"/>
</dbReference>
<evidence type="ECO:0000256" key="12">
    <source>
        <dbReference type="ARBA" id="ARBA00023146"/>
    </source>
</evidence>
<dbReference type="PRINTS" id="PR00984">
    <property type="entry name" value="TRNASYNTHILE"/>
</dbReference>
<keyword evidence="12" id="KW-0030">Aminoacyl-tRNA synthetase</keyword>
<evidence type="ECO:0000256" key="1">
    <source>
        <dbReference type="ARBA" id="ARBA00001947"/>
    </source>
</evidence>
<evidence type="ECO:0000256" key="3">
    <source>
        <dbReference type="ARBA" id="ARBA00011245"/>
    </source>
</evidence>
<keyword evidence="10" id="KW-0067">ATP-binding</keyword>
<dbReference type="InterPro" id="IPR002300">
    <property type="entry name" value="aa-tRNA-synth_Ia"/>
</dbReference>
<dbReference type="PANTHER" id="PTHR42780">
    <property type="entry name" value="SOLEUCYL-TRNA SYNTHETASE"/>
    <property type="match status" value="1"/>
</dbReference>
<feature type="non-terminal residue" evidence="16">
    <location>
        <position position="317"/>
    </location>
</feature>
<evidence type="ECO:0000256" key="10">
    <source>
        <dbReference type="ARBA" id="ARBA00022840"/>
    </source>
</evidence>
<evidence type="ECO:0000256" key="8">
    <source>
        <dbReference type="ARBA" id="ARBA00022741"/>
    </source>
</evidence>
<dbReference type="InterPro" id="IPR023586">
    <property type="entry name" value="Ile-tRNA-ligase_type2"/>
</dbReference>
<evidence type="ECO:0000256" key="11">
    <source>
        <dbReference type="ARBA" id="ARBA00022917"/>
    </source>
</evidence>
<comment type="cofactor">
    <cofactor evidence="1">
        <name>Zn(2+)</name>
        <dbReference type="ChEBI" id="CHEBI:29105"/>
    </cofactor>
</comment>
<evidence type="ECO:0000256" key="7">
    <source>
        <dbReference type="ARBA" id="ARBA00022723"/>
    </source>
</evidence>
<dbReference type="EMBL" id="UINC01051858">
    <property type="protein sequence ID" value="SVB66506.1"/>
    <property type="molecule type" value="Genomic_DNA"/>
</dbReference>
<organism evidence="16">
    <name type="scientific">marine metagenome</name>
    <dbReference type="NCBI Taxonomy" id="408172"/>
    <lineage>
        <taxon>unclassified sequences</taxon>
        <taxon>metagenomes</taxon>
        <taxon>ecological metagenomes</taxon>
    </lineage>
</organism>
<accession>A0A382FTU9</accession>
<dbReference type="PANTHER" id="PTHR42780:SF1">
    <property type="entry name" value="ISOLEUCINE--TRNA LIGASE, CYTOPLASMIC"/>
    <property type="match status" value="1"/>
</dbReference>
<reference evidence="16" key="1">
    <citation type="submission" date="2018-05" db="EMBL/GenBank/DDBJ databases">
        <authorList>
            <person name="Lanie J.A."/>
            <person name="Ng W.-L."/>
            <person name="Kazmierczak K.M."/>
            <person name="Andrzejewski T.M."/>
            <person name="Davidsen T.M."/>
            <person name="Wayne K.J."/>
            <person name="Tettelin H."/>
            <person name="Glass J.I."/>
            <person name="Rusch D."/>
            <person name="Podicherti R."/>
            <person name="Tsui H.-C.T."/>
            <person name="Winkler M.E."/>
        </authorList>
    </citation>
    <scope>NUCLEOTIDE SEQUENCE</scope>
</reference>
<keyword evidence="7" id="KW-0479">Metal-binding</keyword>
<dbReference type="FunFam" id="3.40.50.620:FF:000063">
    <property type="entry name" value="Isoleucine--tRNA ligase"/>
    <property type="match status" value="1"/>
</dbReference>
<gene>
    <name evidence="16" type="ORF">METZ01_LOCUS219360</name>
</gene>
<evidence type="ECO:0000259" key="15">
    <source>
        <dbReference type="Pfam" id="PF00133"/>
    </source>
</evidence>
<dbReference type="Pfam" id="PF00133">
    <property type="entry name" value="tRNA-synt_1"/>
    <property type="match status" value="1"/>
</dbReference>
<keyword evidence="11" id="KW-0648">Protein biosynthesis</keyword>
<evidence type="ECO:0000256" key="6">
    <source>
        <dbReference type="ARBA" id="ARBA00022598"/>
    </source>
</evidence>
<keyword evidence="6" id="KW-0436">Ligase</keyword>
<evidence type="ECO:0000256" key="4">
    <source>
        <dbReference type="ARBA" id="ARBA00013165"/>
    </source>
</evidence>
<comment type="subcellular location">
    <subcellularLocation>
        <location evidence="2">Cytoplasm</location>
    </subcellularLocation>
</comment>
<dbReference type="AlphaFoldDB" id="A0A382FTU9"/>
<dbReference type="GO" id="GO:0005737">
    <property type="term" value="C:cytoplasm"/>
    <property type="evidence" value="ECO:0007669"/>
    <property type="project" value="UniProtKB-SubCell"/>
</dbReference>
<dbReference type="EC" id="6.1.1.5" evidence="4"/>
<evidence type="ECO:0000256" key="2">
    <source>
        <dbReference type="ARBA" id="ARBA00004496"/>
    </source>
</evidence>
<evidence type="ECO:0000313" key="16">
    <source>
        <dbReference type="EMBL" id="SVB66506.1"/>
    </source>
</evidence>
<keyword evidence="9" id="KW-0862">Zinc</keyword>
<dbReference type="GO" id="GO:0005524">
    <property type="term" value="F:ATP binding"/>
    <property type="evidence" value="ECO:0007669"/>
    <property type="project" value="UniProtKB-KW"/>
</dbReference>
<dbReference type="Gene3D" id="3.90.740.10">
    <property type="entry name" value="Valyl/Leucyl/Isoleucyl-tRNA synthetase, editing domain"/>
    <property type="match status" value="1"/>
</dbReference>
<feature type="domain" description="Aminoacyl-tRNA synthetase class Ia" evidence="15">
    <location>
        <begin position="18"/>
        <end position="229"/>
    </location>
</feature>
<dbReference type="GO" id="GO:0046872">
    <property type="term" value="F:metal ion binding"/>
    <property type="evidence" value="ECO:0007669"/>
    <property type="project" value="UniProtKB-KW"/>
</dbReference>
<dbReference type="InterPro" id="IPR014729">
    <property type="entry name" value="Rossmann-like_a/b/a_fold"/>
</dbReference>
<proteinExistence type="predicted"/>
<keyword evidence="5" id="KW-0963">Cytoplasm</keyword>
<dbReference type="SUPFAM" id="SSF50677">
    <property type="entry name" value="ValRS/IleRS/LeuRS editing domain"/>
    <property type="match status" value="1"/>
</dbReference>
<evidence type="ECO:0000256" key="13">
    <source>
        <dbReference type="ARBA" id="ARBA00025217"/>
    </source>
</evidence>
<dbReference type="GO" id="GO:0004822">
    <property type="term" value="F:isoleucine-tRNA ligase activity"/>
    <property type="evidence" value="ECO:0007669"/>
    <property type="project" value="UniProtKB-EC"/>
</dbReference>
<protein>
    <recommendedName>
        <fullName evidence="4">isoleucine--tRNA ligase</fullName>
        <ecNumber evidence="4">6.1.1.5</ecNumber>
    </recommendedName>
</protein>
<dbReference type="GO" id="GO:0002161">
    <property type="term" value="F:aminoacyl-tRNA deacylase activity"/>
    <property type="evidence" value="ECO:0007669"/>
    <property type="project" value="InterPro"/>
</dbReference>
<comment type="function">
    <text evidence="13">Catalyzes the attachment of isoleucine to tRNA(Ile). As IleRS can inadvertently accommodate and process structurally similar amino acids such as valine, to avoid such errors it has two additional distinct tRNA(Ile)-dependent editing activities. One activity is designated as 'pretransfer' editing and involves the hydrolysis of activated Val-AMP. The other activity is designated 'posttransfer' editing and involves deacylation of mischarged Val-tRNA(Ile).</text>
</comment>
<comment type="subunit">
    <text evidence="3">Monomer.</text>
</comment>
<evidence type="ECO:0000256" key="14">
    <source>
        <dbReference type="ARBA" id="ARBA00048359"/>
    </source>
</evidence>
<comment type="catalytic activity">
    <reaction evidence="14">
        <text>tRNA(Ile) + L-isoleucine + ATP = L-isoleucyl-tRNA(Ile) + AMP + diphosphate</text>
        <dbReference type="Rhea" id="RHEA:11060"/>
        <dbReference type="Rhea" id="RHEA-COMP:9666"/>
        <dbReference type="Rhea" id="RHEA-COMP:9695"/>
        <dbReference type="ChEBI" id="CHEBI:30616"/>
        <dbReference type="ChEBI" id="CHEBI:33019"/>
        <dbReference type="ChEBI" id="CHEBI:58045"/>
        <dbReference type="ChEBI" id="CHEBI:78442"/>
        <dbReference type="ChEBI" id="CHEBI:78528"/>
        <dbReference type="ChEBI" id="CHEBI:456215"/>
        <dbReference type="EC" id="6.1.1.5"/>
    </reaction>
</comment>
<dbReference type="SUPFAM" id="SSF52374">
    <property type="entry name" value="Nucleotidylyl transferase"/>
    <property type="match status" value="1"/>
</dbReference>
<dbReference type="InterPro" id="IPR009008">
    <property type="entry name" value="Val/Leu/Ile-tRNA-synth_edit"/>
</dbReference>
<evidence type="ECO:0000256" key="9">
    <source>
        <dbReference type="ARBA" id="ARBA00022833"/>
    </source>
</evidence>
<dbReference type="GO" id="GO:0006428">
    <property type="term" value="P:isoleucyl-tRNA aminoacylation"/>
    <property type="evidence" value="ECO:0007669"/>
    <property type="project" value="InterPro"/>
</dbReference>
<evidence type="ECO:0000256" key="5">
    <source>
        <dbReference type="ARBA" id="ARBA00022490"/>
    </source>
</evidence>